<dbReference type="PANTHER" id="PTHR12081">
    <property type="entry name" value="TRANSCRIPTION FACTOR E2F"/>
    <property type="match status" value="1"/>
</dbReference>
<evidence type="ECO:0000313" key="8">
    <source>
        <dbReference type="Proteomes" id="UP000299102"/>
    </source>
</evidence>
<dbReference type="Proteomes" id="UP000299102">
    <property type="component" value="Unassembled WGS sequence"/>
</dbReference>
<protein>
    <submittedName>
        <fullName evidence="7">Transcription factor E2F7</fullName>
    </submittedName>
</protein>
<feature type="domain" description="E2F/DP family winged-helix DNA-binding" evidence="6">
    <location>
        <begin position="50"/>
        <end position="142"/>
    </location>
</feature>
<gene>
    <name evidence="7" type="primary">e2f7</name>
    <name evidence="7" type="ORF">EVAR_36383_1</name>
</gene>
<sequence>MQCAVHKRKNTYVWHGASKLNPFLRELKKRGEALRLSDALRGKAPKPPSPKHKTLGVLAQRFLMLFLVEAPNTLINLEMAVNVLIDTSNKNNQALSPEQLERQHKSKVRRLYDIANVFISIGLIQKVLGNLILKKPVFKYIGPIKTKKVEKIDILTPSPLTPLSLLGSEERTPPCHAFSGRSKRKLEFSTPNSFKYYKKNMTNSPLTPCDKWGEILQVADMELTRINNQIL</sequence>
<dbReference type="GO" id="GO:0090575">
    <property type="term" value="C:RNA polymerase II transcription regulator complex"/>
    <property type="evidence" value="ECO:0007669"/>
    <property type="project" value="TreeGrafter"/>
</dbReference>
<name>A0A4C1W5P9_EUMVA</name>
<dbReference type="InterPro" id="IPR036388">
    <property type="entry name" value="WH-like_DNA-bd_sf"/>
</dbReference>
<dbReference type="GO" id="GO:0000981">
    <property type="term" value="F:DNA-binding transcription factor activity, RNA polymerase II-specific"/>
    <property type="evidence" value="ECO:0007669"/>
    <property type="project" value="TreeGrafter"/>
</dbReference>
<evidence type="ECO:0000256" key="3">
    <source>
        <dbReference type="ARBA" id="ARBA00023125"/>
    </source>
</evidence>
<dbReference type="PANTHER" id="PTHR12081:SF7">
    <property type="entry name" value="TRANSCRIPTION FACTOR EFL-3"/>
    <property type="match status" value="1"/>
</dbReference>
<dbReference type="SMART" id="SM01372">
    <property type="entry name" value="E2F_TDP"/>
    <property type="match status" value="1"/>
</dbReference>
<dbReference type="InterPro" id="IPR036390">
    <property type="entry name" value="WH_DNA-bd_sf"/>
</dbReference>
<reference evidence="7 8" key="1">
    <citation type="journal article" date="2019" name="Commun. Biol.">
        <title>The bagworm genome reveals a unique fibroin gene that provides high tensile strength.</title>
        <authorList>
            <person name="Kono N."/>
            <person name="Nakamura H."/>
            <person name="Ohtoshi R."/>
            <person name="Tomita M."/>
            <person name="Numata K."/>
            <person name="Arakawa K."/>
        </authorList>
    </citation>
    <scope>NUCLEOTIDE SEQUENCE [LARGE SCALE GENOMIC DNA]</scope>
</reference>
<accession>A0A4C1W5P9</accession>
<organism evidence="7 8">
    <name type="scientific">Eumeta variegata</name>
    <name type="common">Bagworm moth</name>
    <name type="synonym">Eumeta japonica</name>
    <dbReference type="NCBI Taxonomy" id="151549"/>
    <lineage>
        <taxon>Eukaryota</taxon>
        <taxon>Metazoa</taxon>
        <taxon>Ecdysozoa</taxon>
        <taxon>Arthropoda</taxon>
        <taxon>Hexapoda</taxon>
        <taxon>Insecta</taxon>
        <taxon>Pterygota</taxon>
        <taxon>Neoptera</taxon>
        <taxon>Endopterygota</taxon>
        <taxon>Lepidoptera</taxon>
        <taxon>Glossata</taxon>
        <taxon>Ditrysia</taxon>
        <taxon>Tineoidea</taxon>
        <taxon>Psychidae</taxon>
        <taxon>Oiketicinae</taxon>
        <taxon>Eumeta</taxon>
    </lineage>
</organism>
<comment type="caution">
    <text evidence="7">The sequence shown here is derived from an EMBL/GenBank/DDBJ whole genome shotgun (WGS) entry which is preliminary data.</text>
</comment>
<dbReference type="OrthoDB" id="5318at2759"/>
<evidence type="ECO:0000256" key="5">
    <source>
        <dbReference type="RuleBase" id="RU003796"/>
    </source>
</evidence>
<proteinExistence type="inferred from homology"/>
<dbReference type="EMBL" id="BGZK01000482">
    <property type="protein sequence ID" value="GBP46401.1"/>
    <property type="molecule type" value="Genomic_DNA"/>
</dbReference>
<dbReference type="STRING" id="151549.A0A4C1W5P9"/>
<evidence type="ECO:0000256" key="1">
    <source>
        <dbReference type="ARBA" id="ARBA00010940"/>
    </source>
</evidence>
<comment type="similarity">
    <text evidence="1 5">Belongs to the E2F/DP family.</text>
</comment>
<comment type="subcellular location">
    <subcellularLocation>
        <location evidence="5">Nucleus</location>
    </subcellularLocation>
</comment>
<keyword evidence="8" id="KW-1185">Reference proteome</keyword>
<dbReference type="InterPro" id="IPR015633">
    <property type="entry name" value="E2F"/>
</dbReference>
<keyword evidence="2 5" id="KW-0805">Transcription regulation</keyword>
<dbReference type="Gene3D" id="1.10.10.10">
    <property type="entry name" value="Winged helix-like DNA-binding domain superfamily/Winged helix DNA-binding domain"/>
    <property type="match status" value="1"/>
</dbReference>
<evidence type="ECO:0000313" key="7">
    <source>
        <dbReference type="EMBL" id="GBP46401.1"/>
    </source>
</evidence>
<evidence type="ECO:0000259" key="6">
    <source>
        <dbReference type="SMART" id="SM01372"/>
    </source>
</evidence>
<dbReference type="GO" id="GO:0000978">
    <property type="term" value="F:RNA polymerase II cis-regulatory region sequence-specific DNA binding"/>
    <property type="evidence" value="ECO:0007669"/>
    <property type="project" value="InterPro"/>
</dbReference>
<keyword evidence="5" id="KW-0539">Nucleus</keyword>
<dbReference type="InterPro" id="IPR003316">
    <property type="entry name" value="E2F_WHTH_DNA-bd_dom"/>
</dbReference>
<evidence type="ECO:0000256" key="2">
    <source>
        <dbReference type="ARBA" id="ARBA00023015"/>
    </source>
</evidence>
<dbReference type="Pfam" id="PF02319">
    <property type="entry name" value="WHD_E2F_TDP"/>
    <property type="match status" value="1"/>
</dbReference>
<dbReference type="AlphaFoldDB" id="A0A4C1W5P9"/>
<evidence type="ECO:0000256" key="4">
    <source>
        <dbReference type="ARBA" id="ARBA00023163"/>
    </source>
</evidence>
<dbReference type="SUPFAM" id="SSF46785">
    <property type="entry name" value="Winged helix' DNA-binding domain"/>
    <property type="match status" value="1"/>
</dbReference>
<keyword evidence="4 5" id="KW-0804">Transcription</keyword>
<keyword evidence="3 5" id="KW-0238">DNA-binding</keyword>